<dbReference type="Proteomes" id="UP000230886">
    <property type="component" value="Unassembled WGS sequence"/>
</dbReference>
<reference evidence="1 2" key="1">
    <citation type="submission" date="2017-07" db="EMBL/GenBank/DDBJ databases">
        <title>Draft sequence of Rhodococcus enclensis 23b-28.</title>
        <authorList>
            <person name="Besaury L."/>
            <person name="Sancelme M."/>
            <person name="Amato P."/>
            <person name="Lallement A."/>
            <person name="Delort A.-M."/>
        </authorList>
    </citation>
    <scope>NUCLEOTIDE SEQUENCE [LARGE SCALE GENOMIC DNA]</scope>
    <source>
        <strain evidence="1 2">23b-28</strain>
    </source>
</reference>
<comment type="caution">
    <text evidence="1">The sequence shown here is derived from an EMBL/GenBank/DDBJ whole genome shotgun (WGS) entry which is preliminary data.</text>
</comment>
<dbReference type="EMBL" id="NOVD01000033">
    <property type="protein sequence ID" value="PCK24285.1"/>
    <property type="molecule type" value="Genomic_DNA"/>
</dbReference>
<gene>
    <name evidence="1" type="ORF">CHR55_26770</name>
</gene>
<dbReference type="AlphaFoldDB" id="A0A2A5J3W3"/>
<sequence>MRELGNKSGVGEGGLVVDVVVWTESEERERWWREIVGIVPSGDRCVARDVGELPRAKVSAASARRESLPTALRGVTAA</sequence>
<protein>
    <submittedName>
        <fullName evidence="1">Uncharacterized protein</fullName>
    </submittedName>
</protein>
<name>A0A2A5J3W3_RHOSG</name>
<proteinExistence type="predicted"/>
<evidence type="ECO:0000313" key="2">
    <source>
        <dbReference type="Proteomes" id="UP000230886"/>
    </source>
</evidence>
<organism evidence="1 2">
    <name type="scientific">Rhodococcus qingshengii</name>
    <dbReference type="NCBI Taxonomy" id="334542"/>
    <lineage>
        <taxon>Bacteria</taxon>
        <taxon>Bacillati</taxon>
        <taxon>Actinomycetota</taxon>
        <taxon>Actinomycetes</taxon>
        <taxon>Mycobacteriales</taxon>
        <taxon>Nocardiaceae</taxon>
        <taxon>Rhodococcus</taxon>
        <taxon>Rhodococcus erythropolis group</taxon>
    </lineage>
</organism>
<evidence type="ECO:0000313" key="1">
    <source>
        <dbReference type="EMBL" id="PCK24285.1"/>
    </source>
</evidence>
<accession>A0A2A5J3W3</accession>